<evidence type="ECO:0000313" key="1">
    <source>
        <dbReference type="EMBL" id="GAU08982.1"/>
    </source>
</evidence>
<keyword evidence="2" id="KW-1185">Reference proteome</keyword>
<dbReference type="AlphaFoldDB" id="A0A194AFX3"/>
<organism evidence="1 2">
    <name type="scientific">Desulfoplanes formicivorans</name>
    <dbReference type="NCBI Taxonomy" id="1592317"/>
    <lineage>
        <taxon>Bacteria</taxon>
        <taxon>Pseudomonadati</taxon>
        <taxon>Thermodesulfobacteriota</taxon>
        <taxon>Desulfovibrionia</taxon>
        <taxon>Desulfovibrionales</taxon>
        <taxon>Desulfoplanaceae</taxon>
        <taxon>Desulfoplanes</taxon>
    </lineage>
</organism>
<dbReference type="RefSeq" id="WP_069859066.1">
    <property type="nucleotide sequence ID" value="NZ_BDFE01000016.1"/>
</dbReference>
<reference evidence="2" key="1">
    <citation type="submission" date="2016-06" db="EMBL/GenBank/DDBJ databases">
        <title>Draft genome sequence of Desulfoplanes formicivorans strain Pf12B.</title>
        <authorList>
            <person name="Watanabe M."/>
            <person name="Kojima H."/>
            <person name="Fukui M."/>
        </authorList>
    </citation>
    <scope>NUCLEOTIDE SEQUENCE [LARGE SCALE GENOMIC DNA]</scope>
    <source>
        <strain evidence="2">Pf12B</strain>
    </source>
</reference>
<evidence type="ECO:0000313" key="2">
    <source>
        <dbReference type="Proteomes" id="UP000095200"/>
    </source>
</evidence>
<gene>
    <name evidence="1" type="ORF">DPF_1701</name>
</gene>
<name>A0A194AFX3_9BACT</name>
<dbReference type="OrthoDB" id="5459426at2"/>
<accession>A0A194AFX3</accession>
<proteinExistence type="predicted"/>
<comment type="caution">
    <text evidence="1">The sequence shown here is derived from an EMBL/GenBank/DDBJ whole genome shotgun (WGS) entry which is preliminary data.</text>
</comment>
<dbReference type="Proteomes" id="UP000095200">
    <property type="component" value="Unassembled WGS sequence"/>
</dbReference>
<sequence length="111" mass="13039">MRSYQIDEFTPQQMETINARLTEKGFASSIPQLFQIPLPDELMEPEQKEHADSCGPFYMAVETGKDWLRLEFLVRARQILRCSCIAYATPKQRDFMMDFIDTTLKEWDIPV</sequence>
<dbReference type="STRING" id="1592317.DPF_1701"/>
<dbReference type="EMBL" id="BDFE01000016">
    <property type="protein sequence ID" value="GAU08982.1"/>
    <property type="molecule type" value="Genomic_DNA"/>
</dbReference>
<protein>
    <submittedName>
        <fullName evidence="1">Uncharacterized protein</fullName>
    </submittedName>
</protein>